<dbReference type="EnsemblMetazoa" id="Aqu2.1.01558_001">
    <property type="protein sequence ID" value="Aqu2.1.01558_001"/>
    <property type="gene ID" value="Aqu2.1.01558"/>
</dbReference>
<proteinExistence type="predicted"/>
<feature type="region of interest" description="Disordered" evidence="1">
    <location>
        <begin position="1"/>
        <end position="25"/>
    </location>
</feature>
<evidence type="ECO:0000256" key="1">
    <source>
        <dbReference type="SAM" id="MobiDB-lite"/>
    </source>
</evidence>
<organism evidence="2">
    <name type="scientific">Amphimedon queenslandica</name>
    <name type="common">Sponge</name>
    <dbReference type="NCBI Taxonomy" id="400682"/>
    <lineage>
        <taxon>Eukaryota</taxon>
        <taxon>Metazoa</taxon>
        <taxon>Porifera</taxon>
        <taxon>Demospongiae</taxon>
        <taxon>Heteroscleromorpha</taxon>
        <taxon>Haplosclerida</taxon>
        <taxon>Niphatidae</taxon>
        <taxon>Amphimedon</taxon>
    </lineage>
</organism>
<protein>
    <submittedName>
        <fullName evidence="2">Uncharacterized protein</fullName>
    </submittedName>
</protein>
<dbReference type="AlphaFoldDB" id="A0A1X7SHM5"/>
<accession>A0A1X7SHM5</accession>
<dbReference type="InParanoid" id="A0A1X7SHM5"/>
<sequence length="67" mass="6955">DFSQALGPTNPRPIEGATRNPSPLRPSRFSLEYLLLPPRSAPAAATPRLASKASALTAATLLLVSAS</sequence>
<evidence type="ECO:0000313" key="2">
    <source>
        <dbReference type="EnsemblMetazoa" id="Aqu2.1.01558_001"/>
    </source>
</evidence>
<reference evidence="2" key="1">
    <citation type="submission" date="2017-05" db="UniProtKB">
        <authorList>
            <consortium name="EnsemblMetazoa"/>
        </authorList>
    </citation>
    <scope>IDENTIFICATION</scope>
</reference>
<name>A0A1X7SHM5_AMPQE</name>